<feature type="binding site" evidence="12">
    <location>
        <begin position="283"/>
        <end position="284"/>
    </location>
    <ligand>
        <name>L-histidine</name>
        <dbReference type="ChEBI" id="CHEBI:57595"/>
    </ligand>
</feature>
<evidence type="ECO:0000313" key="16">
    <source>
        <dbReference type="Proteomes" id="UP000318336"/>
    </source>
</evidence>
<evidence type="ECO:0000256" key="6">
    <source>
        <dbReference type="ARBA" id="ARBA00022741"/>
    </source>
</evidence>
<evidence type="ECO:0000256" key="13">
    <source>
        <dbReference type="SAM" id="MobiDB-lite"/>
    </source>
</evidence>
<dbReference type="GO" id="GO:0005524">
    <property type="term" value="F:ATP binding"/>
    <property type="evidence" value="ECO:0007669"/>
    <property type="project" value="UniProtKB-KW"/>
</dbReference>
<dbReference type="SUPFAM" id="SSF55681">
    <property type="entry name" value="Class II aaRS and biotin synthetases"/>
    <property type="match status" value="1"/>
</dbReference>
<dbReference type="PANTHER" id="PTHR11476">
    <property type="entry name" value="HISTIDYL-TRNA SYNTHETASE"/>
    <property type="match status" value="1"/>
</dbReference>
<dbReference type="PIRSF" id="PIRSF001549">
    <property type="entry name" value="His-tRNA_synth"/>
    <property type="match status" value="1"/>
</dbReference>
<evidence type="ECO:0000256" key="3">
    <source>
        <dbReference type="ARBA" id="ARBA00012815"/>
    </source>
</evidence>
<feature type="binding site" evidence="12">
    <location>
        <position position="129"/>
    </location>
    <ligand>
        <name>L-histidine</name>
        <dbReference type="ChEBI" id="CHEBI:57595"/>
    </ligand>
</feature>
<dbReference type="Pfam" id="PF03129">
    <property type="entry name" value="HGTP_anticodon"/>
    <property type="match status" value="1"/>
</dbReference>
<organism evidence="15 16">
    <name type="scientific">Barrientosiimonas humi</name>
    <dbReference type="NCBI Taxonomy" id="999931"/>
    <lineage>
        <taxon>Bacteria</taxon>
        <taxon>Bacillati</taxon>
        <taxon>Actinomycetota</taxon>
        <taxon>Actinomycetes</taxon>
        <taxon>Micrococcales</taxon>
        <taxon>Dermacoccaceae</taxon>
        <taxon>Barrientosiimonas</taxon>
    </lineage>
</organism>
<dbReference type="InterPro" id="IPR045864">
    <property type="entry name" value="aa-tRNA-synth_II/BPL/LPL"/>
</dbReference>
<evidence type="ECO:0000259" key="14">
    <source>
        <dbReference type="PROSITE" id="PS50862"/>
    </source>
</evidence>
<keyword evidence="8" id="KW-0648">Protein biosynthesis</keyword>
<accession>A0A542XBF8</accession>
<dbReference type="GO" id="GO:0004821">
    <property type="term" value="F:histidine-tRNA ligase activity"/>
    <property type="evidence" value="ECO:0007669"/>
    <property type="project" value="UniProtKB-UniRule"/>
</dbReference>
<keyword evidence="9 15" id="KW-0436">Ligase</keyword>
<dbReference type="PANTHER" id="PTHR11476:SF7">
    <property type="entry name" value="HISTIDINE--TRNA LIGASE"/>
    <property type="match status" value="1"/>
</dbReference>
<evidence type="ECO:0000256" key="1">
    <source>
        <dbReference type="ARBA" id="ARBA00008226"/>
    </source>
</evidence>
<dbReference type="InterPro" id="IPR004516">
    <property type="entry name" value="HisRS/HisZ"/>
</dbReference>
<evidence type="ECO:0000256" key="9">
    <source>
        <dbReference type="ARBA" id="ARBA00023146"/>
    </source>
</evidence>
<dbReference type="GO" id="GO:0005737">
    <property type="term" value="C:cytoplasm"/>
    <property type="evidence" value="ECO:0007669"/>
    <property type="project" value="UniProtKB-UniRule"/>
</dbReference>
<reference evidence="15 16" key="1">
    <citation type="submission" date="2019-06" db="EMBL/GenBank/DDBJ databases">
        <title>Sequencing the genomes of 1000 actinobacteria strains.</title>
        <authorList>
            <person name="Klenk H.-P."/>
        </authorList>
    </citation>
    <scope>NUCLEOTIDE SEQUENCE [LARGE SCALE GENOMIC DNA]</scope>
    <source>
        <strain evidence="15 16">DSM 24617</strain>
    </source>
</reference>
<sequence>MASKVTPLSGFQEWLPAQRIVEQRFTDTLREVFELHGFASIRTRAVEPVDRLGGQGEDADKEIYGVRRLAATDEDGEPGMGLHFDLTVPFARYVLENAGHLTFPFRRYQIQPAWRGERPQRLRYREFVQADIDIVDSGDLPFHYEVEIPLVVADAFSRLPVGEFRIHVNNRKIPEGFYRGLGIDDVTTVLRIVDKLDKLPPEAVRERLLADAGLTAEQADQCLALATVRTDDTGFVDQVRALGVSHPTLDEGLDQLAQVMAAAAEHAPGLLLADLMIARGLDYYTGTVYEIRLVDAPEGTPSIGGGGRYDALASDGKRTFPGVGISIGISRLLGLLVGEQGLVADRETPVAVLVAVNDEDSRAESMRIAAALRRRGVPTLVSPKAAKFGKQIRFADRRGIPYVWFPGAGEAGGDAVKDIRSGEQVDADRDVWSPPAEDLTAALVTPEA</sequence>
<evidence type="ECO:0000256" key="8">
    <source>
        <dbReference type="ARBA" id="ARBA00022917"/>
    </source>
</evidence>
<dbReference type="Pfam" id="PF13393">
    <property type="entry name" value="tRNA-synt_His"/>
    <property type="match status" value="1"/>
</dbReference>
<evidence type="ECO:0000256" key="2">
    <source>
        <dbReference type="ARBA" id="ARBA00011738"/>
    </source>
</evidence>
<comment type="similarity">
    <text evidence="1">Belongs to the class-II aminoacyl-tRNA synthetase family.</text>
</comment>
<evidence type="ECO:0000256" key="12">
    <source>
        <dbReference type="PIRSR" id="PIRSR001549-1"/>
    </source>
</evidence>
<feature type="region of interest" description="Disordered" evidence="13">
    <location>
        <begin position="425"/>
        <end position="448"/>
    </location>
</feature>
<dbReference type="InterPro" id="IPR041715">
    <property type="entry name" value="HisRS-like_core"/>
</dbReference>
<evidence type="ECO:0000256" key="11">
    <source>
        <dbReference type="NCBIfam" id="TIGR00442"/>
    </source>
</evidence>
<dbReference type="Gene3D" id="3.30.930.10">
    <property type="entry name" value="Bira Bifunctional Protein, Domain 2"/>
    <property type="match status" value="1"/>
</dbReference>
<keyword evidence="9 15" id="KW-0030">Aminoacyl-tRNA synthetase</keyword>
<dbReference type="EC" id="6.1.1.21" evidence="3 11"/>
<dbReference type="EMBL" id="VFOK01000001">
    <property type="protein sequence ID" value="TQL33172.1"/>
    <property type="molecule type" value="Genomic_DNA"/>
</dbReference>
<dbReference type="RefSeq" id="WP_142005225.1">
    <property type="nucleotide sequence ID" value="NZ_CAJTBP010000001.1"/>
</dbReference>
<dbReference type="AlphaFoldDB" id="A0A542XBF8"/>
<evidence type="ECO:0000256" key="5">
    <source>
        <dbReference type="ARBA" id="ARBA00022490"/>
    </source>
</evidence>
<evidence type="ECO:0000256" key="7">
    <source>
        <dbReference type="ARBA" id="ARBA00022840"/>
    </source>
</evidence>
<feature type="domain" description="Aminoacyl-transfer RNA synthetases class-II family profile" evidence="14">
    <location>
        <begin position="29"/>
        <end position="349"/>
    </location>
</feature>
<dbReference type="GO" id="GO:0006427">
    <property type="term" value="P:histidyl-tRNA aminoacylation"/>
    <property type="evidence" value="ECO:0007669"/>
    <property type="project" value="UniProtKB-UniRule"/>
</dbReference>
<feature type="binding site" evidence="12">
    <location>
        <begin position="85"/>
        <end position="87"/>
    </location>
    <ligand>
        <name>L-histidine</name>
        <dbReference type="ChEBI" id="CHEBI:57595"/>
    </ligand>
</feature>
<dbReference type="OrthoDB" id="9800814at2"/>
<protein>
    <recommendedName>
        <fullName evidence="4 11">Histidine--tRNA ligase</fullName>
        <ecNumber evidence="3 11">6.1.1.21</ecNumber>
    </recommendedName>
</protein>
<keyword evidence="7" id="KW-0067">ATP-binding</keyword>
<feature type="binding site" evidence="12">
    <location>
        <position position="133"/>
    </location>
    <ligand>
        <name>L-histidine</name>
        <dbReference type="ChEBI" id="CHEBI:57595"/>
    </ligand>
</feature>
<keyword evidence="16" id="KW-1185">Reference proteome</keyword>
<name>A0A542XBF8_9MICO</name>
<dbReference type="InterPro" id="IPR036621">
    <property type="entry name" value="Anticodon-bd_dom_sf"/>
</dbReference>
<feature type="binding site" evidence="12">
    <location>
        <position position="115"/>
    </location>
    <ligand>
        <name>L-histidine</name>
        <dbReference type="ChEBI" id="CHEBI:57595"/>
    </ligand>
</feature>
<dbReference type="PROSITE" id="PS50862">
    <property type="entry name" value="AA_TRNA_LIGASE_II"/>
    <property type="match status" value="1"/>
</dbReference>
<evidence type="ECO:0000313" key="15">
    <source>
        <dbReference type="EMBL" id="TQL33172.1"/>
    </source>
</evidence>
<keyword evidence="6" id="KW-0547">Nucleotide-binding</keyword>
<dbReference type="InterPro" id="IPR015807">
    <property type="entry name" value="His-tRNA-ligase"/>
</dbReference>
<evidence type="ECO:0000256" key="10">
    <source>
        <dbReference type="ARBA" id="ARBA00047639"/>
    </source>
</evidence>
<gene>
    <name evidence="15" type="ORF">FB554_1308</name>
</gene>
<dbReference type="InterPro" id="IPR004154">
    <property type="entry name" value="Anticodon-bd"/>
</dbReference>
<comment type="subunit">
    <text evidence="2">Homodimer.</text>
</comment>
<comment type="catalytic activity">
    <reaction evidence="10">
        <text>tRNA(His) + L-histidine + ATP = L-histidyl-tRNA(His) + AMP + diphosphate + H(+)</text>
        <dbReference type="Rhea" id="RHEA:17313"/>
        <dbReference type="Rhea" id="RHEA-COMP:9665"/>
        <dbReference type="Rhea" id="RHEA-COMP:9689"/>
        <dbReference type="ChEBI" id="CHEBI:15378"/>
        <dbReference type="ChEBI" id="CHEBI:30616"/>
        <dbReference type="ChEBI" id="CHEBI:33019"/>
        <dbReference type="ChEBI" id="CHEBI:57595"/>
        <dbReference type="ChEBI" id="CHEBI:78442"/>
        <dbReference type="ChEBI" id="CHEBI:78527"/>
        <dbReference type="ChEBI" id="CHEBI:456215"/>
        <dbReference type="EC" id="6.1.1.21"/>
    </reaction>
</comment>
<feature type="binding site" evidence="12">
    <location>
        <position position="279"/>
    </location>
    <ligand>
        <name>L-histidine</name>
        <dbReference type="ChEBI" id="CHEBI:57595"/>
    </ligand>
</feature>
<dbReference type="InterPro" id="IPR006195">
    <property type="entry name" value="aa-tRNA-synth_II"/>
</dbReference>
<dbReference type="NCBIfam" id="TIGR00442">
    <property type="entry name" value="hisS"/>
    <property type="match status" value="1"/>
</dbReference>
<keyword evidence="5" id="KW-0963">Cytoplasm</keyword>
<dbReference type="Gene3D" id="3.40.50.800">
    <property type="entry name" value="Anticodon-binding domain"/>
    <property type="match status" value="1"/>
</dbReference>
<dbReference type="SUPFAM" id="SSF52954">
    <property type="entry name" value="Class II aaRS ABD-related"/>
    <property type="match status" value="1"/>
</dbReference>
<comment type="caution">
    <text evidence="15">The sequence shown here is derived from an EMBL/GenBank/DDBJ whole genome shotgun (WGS) entry which is preliminary data.</text>
</comment>
<dbReference type="CDD" id="cd00773">
    <property type="entry name" value="HisRS-like_core"/>
    <property type="match status" value="1"/>
</dbReference>
<evidence type="ECO:0000256" key="4">
    <source>
        <dbReference type="ARBA" id="ARBA00017399"/>
    </source>
</evidence>
<proteinExistence type="inferred from homology"/>
<dbReference type="Proteomes" id="UP000318336">
    <property type="component" value="Unassembled WGS sequence"/>
</dbReference>